<keyword evidence="2" id="KW-1133">Transmembrane helix</keyword>
<feature type="transmembrane region" description="Helical" evidence="2">
    <location>
        <begin position="693"/>
        <end position="716"/>
    </location>
</feature>
<feature type="compositionally biased region" description="Polar residues" evidence="1">
    <location>
        <begin position="42"/>
        <end position="51"/>
    </location>
</feature>
<dbReference type="EMBL" id="JALLPJ020001171">
    <property type="protein sequence ID" value="KAL3774965.1"/>
    <property type="molecule type" value="Genomic_DNA"/>
</dbReference>
<sequence>MDGSNRSPRRSISRGRSRSVSRSRRSSNEDQCDEYSRFPGNVVSNPPSSLQPLELEHSTAPTSSPSHKIASSLISSPPHPQLSPSRSNIVSSQSFSTANESTHTIQSTRNHKGFSTPLIRILQTLSGPSIIAHNNQDSNEIELSSSTSRTDLCSLSLFGILQSDQTRYLFTHNRPPTLFKRLCLHIFIPVGMFVTAGWMSGHITNDYINNLVCTTLVWSIFLWICVGCARGRKKRVMVREEILWRLKRREEKIGKRREEQDSSRLGRGLKRGFGVLNSMEAMTDDDYEYYSEDEEEYDRKVKTLGLTELGQTRWEMNCAHRMCGCYPSDVGSGAMSLNRNLAQSNDYILQNPMDAEEINRAFCNLFSSPLCPCIPCGHGSHGCHLQFCGLCAVAQEAREANLTLPRHLRMIDYITMEPFLLYYPKILELRRNKNEELLEHCHALSSLSVVLLRAWAVILMLLFGLSSWKAIGYWKLHDMAILCATFLQAFTVMWAVHWGWHRFDLSVDSVIKCFACGFALCTGLAFTTELLIAGAFRLMVMFVIWVLGVTEVVDNGYGGGGGMHAMFDEWDNNMRDGGRRALSENSDILYGFFSHHPVAQVIYVLVSSYLVAGLIDEMSKYCGFLMFDHPDFCSEEELTRAHSSLPLQLLRDRADDDDSENHTTVVREDETTSLANFDPTKQRRSQSSIRSGVTVSMVAVALGFACCENILHILIYSRSSLRSEIGMLIVKSLFPIHPLCAAIQSVQLCKRDLERNTSIGVGRIVMASVFLHGTYDAALLFINQSWQRGGKENYFYEGSNGKVGVAILSGITSMVILATGLLYYILISKAQYKRLKGKHARAEIAGLSLESGFLA</sequence>
<feature type="transmembrane region" description="Helical" evidence="2">
    <location>
        <begin position="182"/>
        <end position="201"/>
    </location>
</feature>
<name>A0ABD3NGH7_9STRA</name>
<keyword evidence="2" id="KW-0472">Membrane</keyword>
<reference evidence="3 4" key="1">
    <citation type="submission" date="2024-10" db="EMBL/GenBank/DDBJ databases">
        <title>Updated reference genomes for cyclostephanoid diatoms.</title>
        <authorList>
            <person name="Roberts W.R."/>
            <person name="Alverson A.J."/>
        </authorList>
    </citation>
    <scope>NUCLEOTIDE SEQUENCE [LARGE SCALE GENOMIC DNA]</scope>
    <source>
        <strain evidence="3 4">AJA010-31</strain>
    </source>
</reference>
<feature type="transmembrane region" description="Helical" evidence="2">
    <location>
        <begin position="728"/>
        <end position="749"/>
    </location>
</feature>
<protein>
    <recommendedName>
        <fullName evidence="5">Transmembrane protein</fullName>
    </recommendedName>
</protein>
<feature type="region of interest" description="Disordered" evidence="1">
    <location>
        <begin position="653"/>
        <end position="672"/>
    </location>
</feature>
<accession>A0ABD3NGH7</accession>
<dbReference type="AlphaFoldDB" id="A0ABD3NGH7"/>
<comment type="caution">
    <text evidence="3">The sequence shown here is derived from an EMBL/GenBank/DDBJ whole genome shotgun (WGS) entry which is preliminary data.</text>
</comment>
<keyword evidence="4" id="KW-1185">Reference proteome</keyword>
<evidence type="ECO:0000256" key="1">
    <source>
        <dbReference type="SAM" id="MobiDB-lite"/>
    </source>
</evidence>
<feature type="transmembrane region" description="Helical" evidence="2">
    <location>
        <begin position="803"/>
        <end position="826"/>
    </location>
</feature>
<dbReference type="Pfam" id="PF13367">
    <property type="entry name" value="PrsW-protease"/>
    <property type="match status" value="1"/>
</dbReference>
<evidence type="ECO:0000313" key="3">
    <source>
        <dbReference type="EMBL" id="KAL3774965.1"/>
    </source>
</evidence>
<proteinExistence type="predicted"/>
<feature type="transmembrane region" description="Helical" evidence="2">
    <location>
        <begin position="443"/>
        <end position="467"/>
    </location>
</feature>
<evidence type="ECO:0000256" key="2">
    <source>
        <dbReference type="SAM" id="Phobius"/>
    </source>
</evidence>
<feature type="transmembrane region" description="Helical" evidence="2">
    <location>
        <begin position="479"/>
        <end position="498"/>
    </location>
</feature>
<feature type="transmembrane region" description="Helical" evidence="2">
    <location>
        <begin position="510"/>
        <end position="528"/>
    </location>
</feature>
<feature type="compositionally biased region" description="Polar residues" evidence="1">
    <location>
        <begin position="82"/>
        <end position="108"/>
    </location>
</feature>
<dbReference type="InterPro" id="IPR026898">
    <property type="entry name" value="PrsW"/>
</dbReference>
<gene>
    <name evidence="3" type="ORF">ACHAWO_008896</name>
</gene>
<feature type="compositionally biased region" description="Basic residues" evidence="1">
    <location>
        <begin position="7"/>
        <end position="25"/>
    </location>
</feature>
<dbReference type="Proteomes" id="UP001530400">
    <property type="component" value="Unassembled WGS sequence"/>
</dbReference>
<feature type="transmembrane region" description="Helical" evidence="2">
    <location>
        <begin position="761"/>
        <end position="783"/>
    </location>
</feature>
<feature type="transmembrane region" description="Helical" evidence="2">
    <location>
        <begin position="207"/>
        <end position="229"/>
    </location>
</feature>
<evidence type="ECO:0008006" key="5">
    <source>
        <dbReference type="Google" id="ProtNLM"/>
    </source>
</evidence>
<feature type="region of interest" description="Disordered" evidence="1">
    <location>
        <begin position="1"/>
        <end position="110"/>
    </location>
</feature>
<keyword evidence="2" id="KW-0812">Transmembrane</keyword>
<organism evidence="3 4">
    <name type="scientific">Cyclotella atomus</name>
    <dbReference type="NCBI Taxonomy" id="382360"/>
    <lineage>
        <taxon>Eukaryota</taxon>
        <taxon>Sar</taxon>
        <taxon>Stramenopiles</taxon>
        <taxon>Ochrophyta</taxon>
        <taxon>Bacillariophyta</taxon>
        <taxon>Coscinodiscophyceae</taxon>
        <taxon>Thalassiosirophycidae</taxon>
        <taxon>Stephanodiscales</taxon>
        <taxon>Stephanodiscaceae</taxon>
        <taxon>Cyclotella</taxon>
    </lineage>
</organism>
<evidence type="ECO:0000313" key="4">
    <source>
        <dbReference type="Proteomes" id="UP001530400"/>
    </source>
</evidence>